<dbReference type="Proteomes" id="UP001055811">
    <property type="component" value="Linkage Group LG02"/>
</dbReference>
<keyword evidence="2" id="KW-1185">Reference proteome</keyword>
<protein>
    <submittedName>
        <fullName evidence="1">Uncharacterized protein</fullName>
    </submittedName>
</protein>
<gene>
    <name evidence="1" type="ORF">L2E82_10398</name>
</gene>
<reference evidence="1 2" key="2">
    <citation type="journal article" date="2022" name="Mol. Ecol. Resour.">
        <title>The genomes of chicory, endive, great burdock and yacon provide insights into Asteraceae paleo-polyploidization history and plant inulin production.</title>
        <authorList>
            <person name="Fan W."/>
            <person name="Wang S."/>
            <person name="Wang H."/>
            <person name="Wang A."/>
            <person name="Jiang F."/>
            <person name="Liu H."/>
            <person name="Zhao H."/>
            <person name="Xu D."/>
            <person name="Zhang Y."/>
        </authorList>
    </citation>
    <scope>NUCLEOTIDE SEQUENCE [LARGE SCALE GENOMIC DNA]</scope>
    <source>
        <strain evidence="2">cv. Punajuju</strain>
        <tissue evidence="1">Leaves</tissue>
    </source>
</reference>
<organism evidence="1 2">
    <name type="scientific">Cichorium intybus</name>
    <name type="common">Chicory</name>
    <dbReference type="NCBI Taxonomy" id="13427"/>
    <lineage>
        <taxon>Eukaryota</taxon>
        <taxon>Viridiplantae</taxon>
        <taxon>Streptophyta</taxon>
        <taxon>Embryophyta</taxon>
        <taxon>Tracheophyta</taxon>
        <taxon>Spermatophyta</taxon>
        <taxon>Magnoliopsida</taxon>
        <taxon>eudicotyledons</taxon>
        <taxon>Gunneridae</taxon>
        <taxon>Pentapetalae</taxon>
        <taxon>asterids</taxon>
        <taxon>campanulids</taxon>
        <taxon>Asterales</taxon>
        <taxon>Asteraceae</taxon>
        <taxon>Cichorioideae</taxon>
        <taxon>Cichorieae</taxon>
        <taxon>Cichoriinae</taxon>
        <taxon>Cichorium</taxon>
    </lineage>
</organism>
<evidence type="ECO:0000313" key="1">
    <source>
        <dbReference type="EMBL" id="KAI3780417.1"/>
    </source>
</evidence>
<reference evidence="2" key="1">
    <citation type="journal article" date="2022" name="Mol. Ecol. Resour.">
        <title>The genomes of chicory, endive, great burdock and yacon provide insights into Asteraceae palaeo-polyploidization history and plant inulin production.</title>
        <authorList>
            <person name="Fan W."/>
            <person name="Wang S."/>
            <person name="Wang H."/>
            <person name="Wang A."/>
            <person name="Jiang F."/>
            <person name="Liu H."/>
            <person name="Zhao H."/>
            <person name="Xu D."/>
            <person name="Zhang Y."/>
        </authorList>
    </citation>
    <scope>NUCLEOTIDE SEQUENCE [LARGE SCALE GENOMIC DNA]</scope>
    <source>
        <strain evidence="2">cv. Punajuju</strain>
    </source>
</reference>
<sequence>MRELLTLMGLVLRSLDDFRRDGRLEGHALSEGVSYDNQVWNLVDNVSGRKTVGCKWIFKKKTDMDGKVHTYKARLAAKGFTQTPGVDYDETFSPVAKINSIRIMLSIAAFHDYKFGRWMSKPLSLTGN</sequence>
<evidence type="ECO:0000313" key="2">
    <source>
        <dbReference type="Proteomes" id="UP001055811"/>
    </source>
</evidence>
<proteinExistence type="predicted"/>
<comment type="caution">
    <text evidence="1">The sequence shown here is derived from an EMBL/GenBank/DDBJ whole genome shotgun (WGS) entry which is preliminary data.</text>
</comment>
<accession>A0ACB9GCG0</accession>
<dbReference type="EMBL" id="CM042010">
    <property type="protein sequence ID" value="KAI3780417.1"/>
    <property type="molecule type" value="Genomic_DNA"/>
</dbReference>
<name>A0ACB9GCG0_CICIN</name>